<dbReference type="STRING" id="645134.A0A0L0HJ04"/>
<dbReference type="eggNOG" id="KOG0504">
    <property type="taxonomic scope" value="Eukaryota"/>
</dbReference>
<name>A0A0L0HJ04_SPIPD</name>
<evidence type="ECO:0000256" key="2">
    <source>
        <dbReference type="SAM" id="Coils"/>
    </source>
</evidence>
<dbReference type="SUPFAM" id="SSF48403">
    <property type="entry name" value="Ankyrin repeat"/>
    <property type="match status" value="1"/>
</dbReference>
<feature type="compositionally biased region" description="Pro residues" evidence="3">
    <location>
        <begin position="554"/>
        <end position="564"/>
    </location>
</feature>
<dbReference type="EMBL" id="KQ257455">
    <property type="protein sequence ID" value="KND01062.1"/>
    <property type="molecule type" value="Genomic_DNA"/>
</dbReference>
<proteinExistence type="predicted"/>
<gene>
    <name evidence="5" type="ORF">SPPG_04154</name>
</gene>
<feature type="repeat" description="ANK" evidence="1">
    <location>
        <begin position="154"/>
        <end position="186"/>
    </location>
</feature>
<evidence type="ECO:0000313" key="5">
    <source>
        <dbReference type="EMBL" id="KND01062.1"/>
    </source>
</evidence>
<dbReference type="PROSITE" id="PS50088">
    <property type="entry name" value="ANK_REPEAT"/>
    <property type="match status" value="5"/>
</dbReference>
<dbReference type="GO" id="GO:0035255">
    <property type="term" value="F:ionotropic glutamate receptor binding"/>
    <property type="evidence" value="ECO:0007669"/>
    <property type="project" value="TreeGrafter"/>
</dbReference>
<dbReference type="InParanoid" id="A0A0L0HJ04"/>
<protein>
    <recommendedName>
        <fullName evidence="4">Talin N-terminal F0 domain-containing protein</fullName>
    </recommendedName>
</protein>
<feature type="repeat" description="ANK" evidence="1">
    <location>
        <begin position="190"/>
        <end position="222"/>
    </location>
</feature>
<dbReference type="Pfam" id="PF16511">
    <property type="entry name" value="FERM_f0"/>
    <property type="match status" value="1"/>
</dbReference>
<feature type="compositionally biased region" description="Low complexity" evidence="3">
    <location>
        <begin position="565"/>
        <end position="576"/>
    </location>
</feature>
<feature type="compositionally biased region" description="Low complexity" evidence="3">
    <location>
        <begin position="590"/>
        <end position="610"/>
    </location>
</feature>
<organism evidence="5 6">
    <name type="scientific">Spizellomyces punctatus (strain DAOM BR117)</name>
    <dbReference type="NCBI Taxonomy" id="645134"/>
    <lineage>
        <taxon>Eukaryota</taxon>
        <taxon>Fungi</taxon>
        <taxon>Fungi incertae sedis</taxon>
        <taxon>Chytridiomycota</taxon>
        <taxon>Chytridiomycota incertae sedis</taxon>
        <taxon>Chytridiomycetes</taxon>
        <taxon>Spizellomycetales</taxon>
        <taxon>Spizellomycetaceae</taxon>
        <taxon>Spizellomyces</taxon>
    </lineage>
</organism>
<dbReference type="Proteomes" id="UP000053201">
    <property type="component" value="Unassembled WGS sequence"/>
</dbReference>
<dbReference type="PROSITE" id="PS50297">
    <property type="entry name" value="ANK_REP_REGION"/>
    <property type="match status" value="4"/>
</dbReference>
<feature type="region of interest" description="Disordered" evidence="3">
    <location>
        <begin position="398"/>
        <end position="468"/>
    </location>
</feature>
<dbReference type="InterPro" id="IPR002110">
    <property type="entry name" value="Ankyrin_rpt"/>
</dbReference>
<keyword evidence="6" id="KW-1185">Reference proteome</keyword>
<dbReference type="GO" id="GO:0030160">
    <property type="term" value="F:synaptic receptor adaptor activity"/>
    <property type="evidence" value="ECO:0007669"/>
    <property type="project" value="TreeGrafter"/>
</dbReference>
<keyword evidence="2" id="KW-0175">Coiled coil</keyword>
<accession>A0A0L0HJ04</accession>
<dbReference type="VEuPathDB" id="FungiDB:SPPG_04154"/>
<dbReference type="RefSeq" id="XP_016609101.1">
    <property type="nucleotide sequence ID" value="XM_016752401.1"/>
</dbReference>
<dbReference type="InterPro" id="IPR051569">
    <property type="entry name" value="SHANK"/>
</dbReference>
<dbReference type="InterPro" id="IPR032425">
    <property type="entry name" value="FERM_f0"/>
</dbReference>
<dbReference type="PANTHER" id="PTHR24135">
    <property type="entry name" value="SH3 AND MULTIPLE ANKYRIN REPEAT DOMAINS PROTEIN"/>
    <property type="match status" value="1"/>
</dbReference>
<dbReference type="PANTHER" id="PTHR24135:SF28">
    <property type="entry name" value="LD13733P"/>
    <property type="match status" value="1"/>
</dbReference>
<feature type="region of interest" description="Disordered" evidence="3">
    <location>
        <begin position="482"/>
        <end position="614"/>
    </location>
</feature>
<feature type="repeat" description="ANK" evidence="1">
    <location>
        <begin position="289"/>
        <end position="321"/>
    </location>
</feature>
<evidence type="ECO:0000259" key="4">
    <source>
        <dbReference type="Pfam" id="PF16511"/>
    </source>
</evidence>
<feature type="repeat" description="ANK" evidence="1">
    <location>
        <begin position="223"/>
        <end position="255"/>
    </location>
</feature>
<dbReference type="InterPro" id="IPR036770">
    <property type="entry name" value="Ankyrin_rpt-contain_sf"/>
</dbReference>
<dbReference type="OMA" id="MIGPDIG"/>
<reference evidence="5 6" key="1">
    <citation type="submission" date="2009-08" db="EMBL/GenBank/DDBJ databases">
        <title>The Genome Sequence of Spizellomyces punctatus strain DAOM BR117.</title>
        <authorList>
            <consortium name="The Broad Institute Genome Sequencing Platform"/>
            <person name="Russ C."/>
            <person name="Cuomo C."/>
            <person name="Shea T."/>
            <person name="Young S.K."/>
            <person name="Zeng Q."/>
            <person name="Koehrsen M."/>
            <person name="Haas B."/>
            <person name="Borodovsky M."/>
            <person name="Guigo R."/>
            <person name="Alvarado L."/>
            <person name="Berlin A."/>
            <person name="Bochicchio J."/>
            <person name="Borenstein D."/>
            <person name="Chapman S."/>
            <person name="Chen Z."/>
            <person name="Engels R."/>
            <person name="Freedman E."/>
            <person name="Gellesch M."/>
            <person name="Goldberg J."/>
            <person name="Griggs A."/>
            <person name="Gujja S."/>
            <person name="Heiman D."/>
            <person name="Hepburn T."/>
            <person name="Howarth C."/>
            <person name="Jen D."/>
            <person name="Larson L."/>
            <person name="Lewis B."/>
            <person name="Mehta T."/>
            <person name="Park D."/>
            <person name="Pearson M."/>
            <person name="Roberts A."/>
            <person name="Saif S."/>
            <person name="Shenoy N."/>
            <person name="Sisk P."/>
            <person name="Stolte C."/>
            <person name="Sykes S."/>
            <person name="Thomson T."/>
            <person name="Walk T."/>
            <person name="White J."/>
            <person name="Yandava C."/>
            <person name="Burger G."/>
            <person name="Gray M.W."/>
            <person name="Holland P.W.H."/>
            <person name="King N."/>
            <person name="Lang F.B.F."/>
            <person name="Roger A.J."/>
            <person name="Ruiz-Trillo I."/>
            <person name="Lander E."/>
            <person name="Nusbaum C."/>
        </authorList>
    </citation>
    <scope>NUCLEOTIDE SEQUENCE [LARGE SCALE GENOMIC DNA]</scope>
    <source>
        <strain evidence="5 6">DAOM BR117</strain>
    </source>
</reference>
<feature type="repeat" description="ANK" evidence="1">
    <location>
        <begin position="256"/>
        <end position="288"/>
    </location>
</feature>
<dbReference type="Pfam" id="PF12796">
    <property type="entry name" value="Ank_2"/>
    <property type="match status" value="1"/>
</dbReference>
<evidence type="ECO:0000313" key="6">
    <source>
        <dbReference type="Proteomes" id="UP000053201"/>
    </source>
</evidence>
<feature type="coiled-coil region" evidence="2">
    <location>
        <begin position="638"/>
        <end position="672"/>
    </location>
</feature>
<dbReference type="OrthoDB" id="5401212at2759"/>
<evidence type="ECO:0000256" key="3">
    <source>
        <dbReference type="SAM" id="MobiDB-lite"/>
    </source>
</evidence>
<dbReference type="SMART" id="SM00248">
    <property type="entry name" value="ANK"/>
    <property type="match status" value="6"/>
</dbReference>
<dbReference type="Gene3D" id="3.10.20.90">
    <property type="entry name" value="Phosphatidylinositol 3-kinase Catalytic Subunit, Chain A, domain 1"/>
    <property type="match status" value="1"/>
</dbReference>
<dbReference type="Gene3D" id="1.25.40.20">
    <property type="entry name" value="Ankyrin repeat-containing domain"/>
    <property type="match status" value="2"/>
</dbReference>
<feature type="compositionally biased region" description="Low complexity" evidence="3">
    <location>
        <begin position="413"/>
        <end position="426"/>
    </location>
</feature>
<sequence length="679" mass="72850">MSTPTITTPPAAVVLRISLPSHDWQKAIKANLKDMVWSIKKQIIEKMASTVDEALNFGLYLPADVKSGKQGKFLDEKRELGTYVSESNTFLEFIPKHRILASSATADSDAGGGSPSLNSKKKQKKFVEDVQKGSVDKVKEKGVKGFDPNFWTEAGDTPLTIAVMNNDKDMISTLIENGALLDYRIGKRDGWKTPLHVAAQNNKITALQTLIGYGAWVNCPDAQNLTPLYYAAVGGHHECVLRLLIARADTDIYDETGKGPLHIACFNNHEAIASLLIDHGANLNTVNAVGNTPLHVAATRNAKECAKWLVMRGCERERTNKSGQTPLQLASMSGNVDIAELIKKFTNDMIVPPPPKPLPVEDGLSPLPGTNNRRDTFMFAPHLRSASAEVDRRISYFGTPLSSGTPEPHMIKSPSSASIATSASGSTKRESAAAPSRKRATARLNRIRKVGSAGIPPPPSTPKPGISKTVDTVLIGQAQGVENPKEAESTPLAVSTPPATPPPSQTSTPDIKESKPSSTTHSSAGGSAAASPIPSRPMPRMGPSGARSPLISLFPPPSLPPPPHLMLQSGQTDRPTATPPKPTPPPIVTPLPKETLQIPQTPSTQTPRTPTKSETQHIINMLRQAMESGEEGQLEVDLETLLESYTALEVALEDAHRRLVAAEEEIKSLRAAKTDGVQV</sequence>
<keyword evidence="1" id="KW-0040">ANK repeat</keyword>
<dbReference type="GeneID" id="27687621"/>
<feature type="compositionally biased region" description="Basic residues" evidence="3">
    <location>
        <begin position="436"/>
        <end position="449"/>
    </location>
</feature>
<feature type="compositionally biased region" description="Pro residues" evidence="3">
    <location>
        <begin position="577"/>
        <end position="589"/>
    </location>
</feature>
<evidence type="ECO:0000256" key="1">
    <source>
        <dbReference type="PROSITE-ProRule" id="PRU00023"/>
    </source>
</evidence>
<feature type="domain" description="Talin N-terminal F0" evidence="4">
    <location>
        <begin position="15"/>
        <end position="93"/>
    </location>
</feature>
<dbReference type="CDD" id="cd17091">
    <property type="entry name" value="FERM_F0_SHANK"/>
    <property type="match status" value="1"/>
</dbReference>
<dbReference type="AlphaFoldDB" id="A0A0L0HJ04"/>
<feature type="compositionally biased region" description="Low complexity" evidence="3">
    <location>
        <begin position="516"/>
        <end position="553"/>
    </location>
</feature>
<dbReference type="Pfam" id="PF00023">
    <property type="entry name" value="Ank"/>
    <property type="match status" value="2"/>
</dbReference>